<sequence length="72" mass="8191">MRKWLLVMATVCTLTSTTGCLLPGYSADPARRSQQLIFTSENLRSMLDEWERIWFLDQPSHLTPISVHGGII</sequence>
<keyword evidence="2" id="KW-1185">Reference proteome</keyword>
<dbReference type="EMBL" id="SJPS01000004">
    <property type="protein sequence ID" value="TWU25669.1"/>
    <property type="molecule type" value="Genomic_DNA"/>
</dbReference>
<organism evidence="1 2">
    <name type="scientific">Bythopirellula polymerisocia</name>
    <dbReference type="NCBI Taxonomy" id="2528003"/>
    <lineage>
        <taxon>Bacteria</taxon>
        <taxon>Pseudomonadati</taxon>
        <taxon>Planctomycetota</taxon>
        <taxon>Planctomycetia</taxon>
        <taxon>Pirellulales</taxon>
        <taxon>Lacipirellulaceae</taxon>
        <taxon>Bythopirellula</taxon>
    </lineage>
</organism>
<gene>
    <name evidence="1" type="ORF">Pla144_28780</name>
</gene>
<comment type="caution">
    <text evidence="1">The sequence shown here is derived from an EMBL/GenBank/DDBJ whole genome shotgun (WGS) entry which is preliminary data.</text>
</comment>
<dbReference type="OrthoDB" id="285838at2"/>
<protein>
    <submittedName>
        <fullName evidence="1">Uncharacterized protein</fullName>
    </submittedName>
</protein>
<dbReference type="AlphaFoldDB" id="A0A5C6CS79"/>
<evidence type="ECO:0000313" key="1">
    <source>
        <dbReference type="EMBL" id="TWU25669.1"/>
    </source>
</evidence>
<dbReference type="Proteomes" id="UP000318437">
    <property type="component" value="Unassembled WGS sequence"/>
</dbReference>
<dbReference type="PROSITE" id="PS51257">
    <property type="entry name" value="PROKAR_LIPOPROTEIN"/>
    <property type="match status" value="1"/>
</dbReference>
<name>A0A5C6CS79_9BACT</name>
<evidence type="ECO:0000313" key="2">
    <source>
        <dbReference type="Proteomes" id="UP000318437"/>
    </source>
</evidence>
<proteinExistence type="predicted"/>
<dbReference type="RefSeq" id="WP_146451260.1">
    <property type="nucleotide sequence ID" value="NZ_SJPS01000004.1"/>
</dbReference>
<accession>A0A5C6CS79</accession>
<reference evidence="1 2" key="1">
    <citation type="submission" date="2019-02" db="EMBL/GenBank/DDBJ databases">
        <title>Deep-cultivation of Planctomycetes and their phenomic and genomic characterization uncovers novel biology.</title>
        <authorList>
            <person name="Wiegand S."/>
            <person name="Jogler M."/>
            <person name="Boedeker C."/>
            <person name="Pinto D."/>
            <person name="Vollmers J."/>
            <person name="Rivas-Marin E."/>
            <person name="Kohn T."/>
            <person name="Peeters S.H."/>
            <person name="Heuer A."/>
            <person name="Rast P."/>
            <person name="Oberbeckmann S."/>
            <person name="Bunk B."/>
            <person name="Jeske O."/>
            <person name="Meyerdierks A."/>
            <person name="Storesund J.E."/>
            <person name="Kallscheuer N."/>
            <person name="Luecker S."/>
            <person name="Lage O.M."/>
            <person name="Pohl T."/>
            <person name="Merkel B.J."/>
            <person name="Hornburger P."/>
            <person name="Mueller R.-W."/>
            <person name="Bruemmer F."/>
            <person name="Labrenz M."/>
            <person name="Spormann A.M."/>
            <person name="Op Den Camp H."/>
            <person name="Overmann J."/>
            <person name="Amann R."/>
            <person name="Jetten M.S.M."/>
            <person name="Mascher T."/>
            <person name="Medema M.H."/>
            <person name="Devos D.P."/>
            <person name="Kaster A.-K."/>
            <person name="Ovreas L."/>
            <person name="Rohde M."/>
            <person name="Galperin M.Y."/>
            <person name="Jogler C."/>
        </authorList>
    </citation>
    <scope>NUCLEOTIDE SEQUENCE [LARGE SCALE GENOMIC DNA]</scope>
    <source>
        <strain evidence="1 2">Pla144</strain>
    </source>
</reference>